<proteinExistence type="predicted"/>
<evidence type="ECO:0000259" key="2">
    <source>
        <dbReference type="Pfam" id="PF24755"/>
    </source>
</evidence>
<dbReference type="InterPro" id="IPR007390">
    <property type="entry name" value="Spore_V_R"/>
</dbReference>
<dbReference type="InterPro" id="IPR057008">
    <property type="entry name" value="SpoVR-like_C"/>
</dbReference>
<feature type="domain" description="SpoVR-like C-terminal" evidence="2">
    <location>
        <begin position="445"/>
        <end position="499"/>
    </location>
</feature>
<dbReference type="AlphaFoldDB" id="A0A7Y2R5V5"/>
<evidence type="ECO:0000259" key="1">
    <source>
        <dbReference type="Pfam" id="PF04293"/>
    </source>
</evidence>
<dbReference type="NCBIfam" id="NF008737">
    <property type="entry name" value="PRK11767.1"/>
    <property type="match status" value="1"/>
</dbReference>
<protein>
    <submittedName>
        <fullName evidence="3">SpoVR family protein</fullName>
    </submittedName>
</protein>
<comment type="caution">
    <text evidence="3">The sequence shown here is derived from an EMBL/GenBank/DDBJ whole genome shotgun (WGS) entry which is preliminary data.</text>
</comment>
<dbReference type="PANTHER" id="PTHR30029">
    <property type="entry name" value="STAGE V SPORULATION PROTEIN R"/>
    <property type="match status" value="1"/>
</dbReference>
<dbReference type="PANTHER" id="PTHR30029:SF2">
    <property type="entry name" value="STAGE V SPORULATION PROTEIN R"/>
    <property type="match status" value="1"/>
</dbReference>
<sequence>MTMTMRPRERLLFEGADWDFSTLQRIHDACEEIALGELGLDVYPNQIEVITSEQMLDAYSSTGMPLFYRHWSFGKHFAHHEAFYRRGMRDLAYEIVINSSPCISYLMEENTATMQTLVTAHAAFGHNHFFKNNYLFKLWTDAEGILDYLDFAKGYITRCEERYGEMAVERTLDAAHALMSHGVHRYAGKTTIDLRQEEKRQQERRAHEEQIFNDLWRTVPVGKARKAGDSGLEKRRAALGLPQDNILYFLEKSAPRLQPWQREILRIVRHVAQYFHPQRQTKVMNEGTATFVHYRIMNRLHERGQISDGNFLEFLKSHANVVFQPSYDDRRFSGFNPYALGFAMMQDIERIVTKPTEEDRAWFPDIAGRGDAMAVLRDIWANYRDESFISQFLSPNLIRQLRLFHLYDDPEQTEGVLVSAIHNERGYLRIRRQLSREYDIGWTDPAIDIVDVDLAGDRRLLLQHIVVNGCYLQEADMKLVLQHLADLWGYEVLLQEIDDSISVAREHTASPRKIIQ</sequence>
<dbReference type="InterPro" id="IPR056174">
    <property type="entry name" value="SpoVR_N"/>
</dbReference>
<gene>
    <name evidence="3" type="ORF">HLI17_16775</name>
</gene>
<dbReference type="EMBL" id="JABEQY010000013">
    <property type="protein sequence ID" value="NNH64920.1"/>
    <property type="molecule type" value="Genomic_DNA"/>
</dbReference>
<dbReference type="InterPro" id="IPR057270">
    <property type="entry name" value="Ycgb-like"/>
</dbReference>
<name>A0A7Y2R5V5_9HYPH</name>
<dbReference type="Proteomes" id="UP000530654">
    <property type="component" value="Unassembled WGS sequence"/>
</dbReference>
<accession>A0A7Y2R5V5</accession>
<dbReference type="Pfam" id="PF24755">
    <property type="entry name" value="SpoVR_C"/>
    <property type="match status" value="1"/>
</dbReference>
<reference evidence="3 4" key="1">
    <citation type="submission" date="2020-04" db="EMBL/GenBank/DDBJ databases">
        <title>Rhizobium bacterial biofertilizers improve the content of phenolic compounds of Lactuca sativa L. under non-saline and saline-stress conditions.</title>
        <authorList>
            <person name="Ayuso-Calles M."/>
            <person name="Garcia-Estevez I."/>
            <person name="Jimenez-Gomez A."/>
            <person name="Flores-Felix J.D."/>
            <person name="Escribano-Bailon M."/>
            <person name="Rivas R."/>
        </authorList>
    </citation>
    <scope>NUCLEOTIDE SEQUENCE [LARGE SCALE GENOMIC DNA]</scope>
    <source>
        <strain evidence="3 4">GPTR02</strain>
    </source>
</reference>
<feature type="domain" description="SpoVR protein-like N-terminal" evidence="1">
    <location>
        <begin position="17"/>
        <end position="441"/>
    </location>
</feature>
<evidence type="ECO:0000313" key="3">
    <source>
        <dbReference type="EMBL" id="NNH64920.1"/>
    </source>
</evidence>
<dbReference type="Pfam" id="PF04293">
    <property type="entry name" value="SpoVR"/>
    <property type="match status" value="1"/>
</dbReference>
<evidence type="ECO:0000313" key="4">
    <source>
        <dbReference type="Proteomes" id="UP000530654"/>
    </source>
</evidence>
<dbReference type="RefSeq" id="WP_170281182.1">
    <property type="nucleotide sequence ID" value="NZ_JABEQY010000013.1"/>
</dbReference>
<organism evidence="3 4">
    <name type="scientific">Rhizobium laguerreae</name>
    <dbReference type="NCBI Taxonomy" id="1076926"/>
    <lineage>
        <taxon>Bacteria</taxon>
        <taxon>Pseudomonadati</taxon>
        <taxon>Pseudomonadota</taxon>
        <taxon>Alphaproteobacteria</taxon>
        <taxon>Hyphomicrobiales</taxon>
        <taxon>Rhizobiaceae</taxon>
        <taxon>Rhizobium/Agrobacterium group</taxon>
        <taxon>Rhizobium</taxon>
    </lineage>
</organism>